<protein>
    <submittedName>
        <fullName evidence="1">Uncharacterized protein</fullName>
    </submittedName>
</protein>
<evidence type="ECO:0000313" key="2">
    <source>
        <dbReference type="Proteomes" id="UP000011625"/>
    </source>
</evidence>
<dbReference type="STRING" id="1227456.C450_12695"/>
<reference evidence="1 2" key="1">
    <citation type="journal article" date="2014" name="PLoS Genet.">
        <title>Phylogenetically driven sequencing of extremely halophilic archaea reveals strategies for static and dynamic osmo-response.</title>
        <authorList>
            <person name="Becker E.A."/>
            <person name="Seitzer P.M."/>
            <person name="Tritt A."/>
            <person name="Larsen D."/>
            <person name="Krusor M."/>
            <person name="Yao A.I."/>
            <person name="Wu D."/>
            <person name="Madern D."/>
            <person name="Eisen J.A."/>
            <person name="Darling A.E."/>
            <person name="Facciotti M.T."/>
        </authorList>
    </citation>
    <scope>NUCLEOTIDE SEQUENCE [LARGE SCALE GENOMIC DNA]</scope>
    <source>
        <strain evidence="1 2">DSM 8989</strain>
    </source>
</reference>
<sequence>MVPEIGFTLPILKQIPFRIDSPQCAARITFQILHIGAPMNTSGMQEGYIYLTYQLRQPINILYKGSTQFRYSR</sequence>
<accession>M0N1N0</accession>
<evidence type="ECO:0000313" key="1">
    <source>
        <dbReference type="EMBL" id="EMA50994.1"/>
    </source>
</evidence>
<proteinExistence type="predicted"/>
<organism evidence="1 2">
    <name type="scientific">Halococcus salifodinae DSM 8989</name>
    <dbReference type="NCBI Taxonomy" id="1227456"/>
    <lineage>
        <taxon>Archaea</taxon>
        <taxon>Methanobacteriati</taxon>
        <taxon>Methanobacteriota</taxon>
        <taxon>Stenosarchaea group</taxon>
        <taxon>Halobacteria</taxon>
        <taxon>Halobacteriales</taxon>
        <taxon>Halococcaceae</taxon>
        <taxon>Halococcus</taxon>
    </lineage>
</organism>
<name>M0N1N0_9EURY</name>
<dbReference type="EMBL" id="AOME01000069">
    <property type="protein sequence ID" value="EMA50994.1"/>
    <property type="molecule type" value="Genomic_DNA"/>
</dbReference>
<comment type="caution">
    <text evidence="1">The sequence shown here is derived from an EMBL/GenBank/DDBJ whole genome shotgun (WGS) entry which is preliminary data.</text>
</comment>
<keyword evidence="2" id="KW-1185">Reference proteome</keyword>
<dbReference type="AlphaFoldDB" id="M0N1N0"/>
<dbReference type="Proteomes" id="UP000011625">
    <property type="component" value="Unassembled WGS sequence"/>
</dbReference>
<gene>
    <name evidence="1" type="ORF">C450_12695</name>
</gene>